<organism evidence="1 2">
    <name type="scientific">Malus domestica</name>
    <name type="common">Apple</name>
    <name type="synonym">Pyrus malus</name>
    <dbReference type="NCBI Taxonomy" id="3750"/>
    <lineage>
        <taxon>Eukaryota</taxon>
        <taxon>Viridiplantae</taxon>
        <taxon>Streptophyta</taxon>
        <taxon>Embryophyta</taxon>
        <taxon>Tracheophyta</taxon>
        <taxon>Spermatophyta</taxon>
        <taxon>Magnoliopsida</taxon>
        <taxon>eudicotyledons</taxon>
        <taxon>Gunneridae</taxon>
        <taxon>Pentapetalae</taxon>
        <taxon>rosids</taxon>
        <taxon>fabids</taxon>
        <taxon>Rosales</taxon>
        <taxon>Rosaceae</taxon>
        <taxon>Amygdaloideae</taxon>
        <taxon>Maleae</taxon>
        <taxon>Malus</taxon>
    </lineage>
</organism>
<sequence length="106" mass="11567">MHAANGGHPCTSLAYGSILVMFGGADLARGFNTMSNAVNPSNLQECRDRMAEYVGGMPYVRKELVYNTILLYCEQKLHCSARGADLENDWIVGVMEVPTIGQKQIG</sequence>
<name>A0A498IP43_MALDO</name>
<dbReference type="Proteomes" id="UP000290289">
    <property type="component" value="Chromosome 11"/>
</dbReference>
<proteinExistence type="predicted"/>
<evidence type="ECO:0000313" key="1">
    <source>
        <dbReference type="EMBL" id="RXH83974.1"/>
    </source>
</evidence>
<dbReference type="AlphaFoldDB" id="A0A498IP43"/>
<keyword evidence="2" id="KW-1185">Reference proteome</keyword>
<gene>
    <name evidence="1" type="ORF">DVH24_013219</name>
</gene>
<reference evidence="1 2" key="1">
    <citation type="submission" date="2018-10" db="EMBL/GenBank/DDBJ databases">
        <title>A high-quality apple genome assembly.</title>
        <authorList>
            <person name="Hu J."/>
        </authorList>
    </citation>
    <scope>NUCLEOTIDE SEQUENCE [LARGE SCALE GENOMIC DNA]</scope>
    <source>
        <strain evidence="2">cv. HFTH1</strain>
        <tissue evidence="1">Young leaf</tissue>
    </source>
</reference>
<protein>
    <submittedName>
        <fullName evidence="1">Uncharacterized protein</fullName>
    </submittedName>
</protein>
<dbReference type="EMBL" id="RDQH01000337">
    <property type="protein sequence ID" value="RXH83974.1"/>
    <property type="molecule type" value="Genomic_DNA"/>
</dbReference>
<accession>A0A498IP43</accession>
<comment type="caution">
    <text evidence="1">The sequence shown here is derived from an EMBL/GenBank/DDBJ whole genome shotgun (WGS) entry which is preliminary data.</text>
</comment>
<evidence type="ECO:0000313" key="2">
    <source>
        <dbReference type="Proteomes" id="UP000290289"/>
    </source>
</evidence>